<evidence type="ECO:0000313" key="2">
    <source>
        <dbReference type="EMBL" id="BBM47193.1"/>
    </source>
</evidence>
<gene>
    <name evidence="3" type="ORF">HMPREF3180_02127</name>
    <name evidence="2" type="ORF">JMUB3933_0693</name>
</gene>
<dbReference type="RefSeq" id="WP_018498601.1">
    <property type="nucleotide sequence ID" value="NZ_AP019829.2"/>
</dbReference>
<reference evidence="2 5" key="3">
    <citation type="submission" date="2019-07" db="EMBL/GenBank/DDBJ databases">
        <title>Complete Genome Sequence of Leptotrichia wadei Strain JMUB3933.</title>
        <authorList>
            <person name="Watanabe S."/>
            <person name="Cui L."/>
        </authorList>
    </citation>
    <scope>NUCLEOTIDE SEQUENCE [LARGE SCALE GENOMIC DNA]</scope>
    <source>
        <strain evidence="2 5">JMUB3933</strain>
    </source>
</reference>
<dbReference type="OrthoDB" id="80014at2"/>
<keyword evidence="1" id="KW-1133">Transmembrane helix</keyword>
<keyword evidence="1" id="KW-0472">Membrane</keyword>
<reference evidence="3" key="1">
    <citation type="submission" date="2016-01" db="EMBL/GenBank/DDBJ databases">
        <authorList>
            <person name="Oliw E.H."/>
        </authorList>
    </citation>
    <scope>NUCLEOTIDE SEQUENCE [LARGE SCALE GENOMIC DNA]</scope>
    <source>
        <strain evidence="3">KA00185</strain>
    </source>
</reference>
<organism evidence="3 4">
    <name type="scientific">Leptotrichia wadei</name>
    <dbReference type="NCBI Taxonomy" id="157687"/>
    <lineage>
        <taxon>Bacteria</taxon>
        <taxon>Fusobacteriati</taxon>
        <taxon>Fusobacteriota</taxon>
        <taxon>Fusobacteriia</taxon>
        <taxon>Fusobacteriales</taxon>
        <taxon>Leptotrichiaceae</taxon>
        <taxon>Leptotrichia</taxon>
    </lineage>
</organism>
<feature type="transmembrane region" description="Helical" evidence="1">
    <location>
        <begin position="214"/>
        <end position="233"/>
    </location>
</feature>
<dbReference type="PATRIC" id="fig|157687.3.peg.2129"/>
<evidence type="ECO:0000256" key="1">
    <source>
        <dbReference type="SAM" id="Phobius"/>
    </source>
</evidence>
<dbReference type="EMBL" id="LSDD01000162">
    <property type="protein sequence ID" value="KXB59898.1"/>
    <property type="molecule type" value="Genomic_DNA"/>
</dbReference>
<dbReference type="AlphaFoldDB" id="A0A133ZWU9"/>
<protein>
    <submittedName>
        <fullName evidence="3">Chain length determinant protein</fullName>
    </submittedName>
    <submittedName>
        <fullName evidence="2">Lipopolysaccharide biosynthesis protein</fullName>
    </submittedName>
</protein>
<dbReference type="Proteomes" id="UP000070483">
    <property type="component" value="Unassembled WGS sequence"/>
</dbReference>
<evidence type="ECO:0000313" key="5">
    <source>
        <dbReference type="Proteomes" id="UP000321397"/>
    </source>
</evidence>
<sequence>MDNKNQQAIDANMIIKILYKDKALIALTTILVVILSTIFVFVHKSFKSEIILYGNDKVLTEIGENSQFSLTSFDFFNYLKKNSKTLKNVNLPDDKFLKEMTTRLTAQSETNDPMVKVKFSTNSKSEGENFAKEYPILAQNYLLERKNNFLDSQIKLLEQQYSFLTKNVDIRTTKDSLTDTLVSRLAYYRLLKNDPNPVVKFINSTTKPSLNKKLVIAGSLFLGIFLGILIAFMKEFSTTLDWEDIKKRKN</sequence>
<dbReference type="Proteomes" id="UP000321397">
    <property type="component" value="Chromosome"/>
</dbReference>
<dbReference type="STRING" id="157687.HMPREF3180_02127"/>
<accession>A0A133ZWU9</accession>
<proteinExistence type="predicted"/>
<evidence type="ECO:0000313" key="4">
    <source>
        <dbReference type="Proteomes" id="UP000070483"/>
    </source>
</evidence>
<feature type="transmembrane region" description="Helical" evidence="1">
    <location>
        <begin position="23"/>
        <end position="42"/>
    </location>
</feature>
<keyword evidence="4" id="KW-1185">Reference proteome</keyword>
<evidence type="ECO:0000313" key="3">
    <source>
        <dbReference type="EMBL" id="KXB59898.1"/>
    </source>
</evidence>
<name>A0A133ZWU9_9FUSO</name>
<keyword evidence="1" id="KW-0812">Transmembrane</keyword>
<dbReference type="GeneID" id="84804043"/>
<reference evidence="4" key="2">
    <citation type="submission" date="2016-01" db="EMBL/GenBank/DDBJ databases">
        <authorList>
            <person name="Mitreva M."/>
            <person name="Pepin K.H."/>
            <person name="Mihindukulasuriya K.A."/>
            <person name="Fulton R."/>
            <person name="Fronick C."/>
            <person name="O'Laughlin M."/>
            <person name="Miner T."/>
            <person name="Herter B."/>
            <person name="Rosa B.A."/>
            <person name="Cordes M."/>
            <person name="Tomlinson C."/>
            <person name="Wollam A."/>
            <person name="Palsikar V.B."/>
            <person name="Mardis E.R."/>
            <person name="Wilson R.K."/>
        </authorList>
    </citation>
    <scope>NUCLEOTIDE SEQUENCE [LARGE SCALE GENOMIC DNA]</scope>
    <source>
        <strain evidence="4">KA00185</strain>
    </source>
</reference>
<dbReference type="EMBL" id="AP019834">
    <property type="protein sequence ID" value="BBM47193.1"/>
    <property type="molecule type" value="Genomic_DNA"/>
</dbReference>